<evidence type="ECO:0000256" key="1">
    <source>
        <dbReference type="ARBA" id="ARBA00000725"/>
    </source>
</evidence>
<dbReference type="OrthoDB" id="9783445at2"/>
<reference evidence="22 23" key="1">
    <citation type="submission" date="2016-10" db="EMBL/GenBank/DDBJ databases">
        <authorList>
            <person name="de Groot N.N."/>
        </authorList>
    </citation>
    <scope>NUCLEOTIDE SEQUENCE [LARGE SCALE GENOMIC DNA]</scope>
    <source>
        <strain evidence="22 23">CGMCC 1.6134</strain>
    </source>
</reference>
<dbReference type="InterPro" id="IPR045187">
    <property type="entry name" value="CcO_II"/>
</dbReference>
<dbReference type="InterPro" id="IPR006332">
    <property type="entry name" value="QoxA"/>
</dbReference>
<keyword evidence="8" id="KW-0479">Metal-binding</keyword>
<keyword evidence="5" id="KW-1003">Cell membrane</keyword>
<dbReference type="GO" id="GO:0009486">
    <property type="term" value="F:cytochrome bo3 ubiquinol oxidase activity"/>
    <property type="evidence" value="ECO:0007669"/>
    <property type="project" value="InterPro"/>
</dbReference>
<name>A0A1I4ILV8_9BACI</name>
<dbReference type="GO" id="GO:0005507">
    <property type="term" value="F:copper ion binding"/>
    <property type="evidence" value="ECO:0007669"/>
    <property type="project" value="InterPro"/>
</dbReference>
<dbReference type="RefSeq" id="WP_090925396.1">
    <property type="nucleotide sequence ID" value="NZ_FOTY01000002.1"/>
</dbReference>
<feature type="transmembrane region" description="Helical" evidence="19">
    <location>
        <begin position="39"/>
        <end position="62"/>
    </location>
</feature>
<evidence type="ECO:0000256" key="5">
    <source>
        <dbReference type="ARBA" id="ARBA00022475"/>
    </source>
</evidence>
<evidence type="ECO:0000256" key="2">
    <source>
        <dbReference type="ARBA" id="ARBA00004651"/>
    </source>
</evidence>
<dbReference type="Pfam" id="PF00116">
    <property type="entry name" value="COX2"/>
    <property type="match status" value="1"/>
</dbReference>
<keyword evidence="7 18" id="KW-0812">Transmembrane</keyword>
<evidence type="ECO:0000256" key="18">
    <source>
        <dbReference type="RuleBase" id="RU000456"/>
    </source>
</evidence>
<dbReference type="InterPro" id="IPR014222">
    <property type="entry name" value="Cyt_c_oxidase_su2"/>
</dbReference>
<dbReference type="InterPro" id="IPR011759">
    <property type="entry name" value="Cyt_c_oxidase_su2_TM_dom"/>
</dbReference>
<keyword evidence="6 18" id="KW-0679">Respiratory chain</keyword>
<protein>
    <recommendedName>
        <fullName evidence="16">Cytochrome aa3 subunit 2</fullName>
    </recommendedName>
    <alternativeName>
        <fullName evidence="17">Quinol oxidase polypeptide II</fullName>
    </alternativeName>
</protein>
<evidence type="ECO:0000259" key="21">
    <source>
        <dbReference type="PROSITE" id="PS50999"/>
    </source>
</evidence>
<keyword evidence="10 18" id="KW-0249">Electron transport</keyword>
<keyword evidence="13" id="KW-0186">Copper</keyword>
<evidence type="ECO:0000256" key="4">
    <source>
        <dbReference type="ARBA" id="ARBA00022448"/>
    </source>
</evidence>
<dbReference type="InterPro" id="IPR036257">
    <property type="entry name" value="Cyt_c_oxidase_su2_TM_sf"/>
</dbReference>
<feature type="domain" description="Cytochrome oxidase subunit II copper A binding" evidence="20">
    <location>
        <begin position="118"/>
        <end position="230"/>
    </location>
</feature>
<dbReference type="NCBIfam" id="TIGR01432">
    <property type="entry name" value="QOXA"/>
    <property type="match status" value="1"/>
</dbReference>
<keyword evidence="14 19" id="KW-0472">Membrane</keyword>
<evidence type="ECO:0000313" key="22">
    <source>
        <dbReference type="EMBL" id="SFL55348.1"/>
    </source>
</evidence>
<dbReference type="GO" id="GO:0042773">
    <property type="term" value="P:ATP synthesis coupled electron transport"/>
    <property type="evidence" value="ECO:0007669"/>
    <property type="project" value="TreeGrafter"/>
</dbReference>
<keyword evidence="11 19" id="KW-1133">Transmembrane helix</keyword>
<dbReference type="PANTHER" id="PTHR22888:SF18">
    <property type="entry name" value="CYTOCHROME BO(3) UBIQUINOL OXIDASE SUBUNIT 2"/>
    <property type="match status" value="1"/>
</dbReference>
<evidence type="ECO:0000256" key="6">
    <source>
        <dbReference type="ARBA" id="ARBA00022660"/>
    </source>
</evidence>
<gene>
    <name evidence="22" type="ORF">SAMN04488054_102120</name>
</gene>
<dbReference type="SUPFAM" id="SSF49503">
    <property type="entry name" value="Cupredoxins"/>
    <property type="match status" value="1"/>
</dbReference>
<dbReference type="PROSITE" id="PS50857">
    <property type="entry name" value="COX2_CUA"/>
    <property type="match status" value="1"/>
</dbReference>
<keyword evidence="9" id="KW-0732">Signal</keyword>
<keyword evidence="4 18" id="KW-0813">Transport</keyword>
<evidence type="ECO:0000256" key="17">
    <source>
        <dbReference type="ARBA" id="ARBA00033219"/>
    </source>
</evidence>
<evidence type="ECO:0000256" key="10">
    <source>
        <dbReference type="ARBA" id="ARBA00022982"/>
    </source>
</evidence>
<sequence>MKKLLSGMIPIVFLSLLMTGCQGVLDPRGPVADTQYNLIIYSIVLMSLVLIPVFIAFGIIVFKYREKASSHHYEPPEMEGNKKLEILWTIIPIIIVTMLAIPTVQATYSLEKSPSPEQKPLVIKVISAQWKWIFQYPEQGIQTVNYANIPKDRPVKFKLTSAAAMNSFWIPQLGGQKYTMPGMTEVLFLEADETGTFNGKAANFSGKMYSDMTFTISSQSNQNFENWIQKTLEMKPPLTAVGMDQLLSPGTVDIMTYSSYPKNYDYLSNLKGGTMNEFGEH</sequence>
<evidence type="ECO:0000256" key="12">
    <source>
        <dbReference type="ARBA" id="ARBA00023002"/>
    </source>
</evidence>
<evidence type="ECO:0000256" key="7">
    <source>
        <dbReference type="ARBA" id="ARBA00022692"/>
    </source>
</evidence>
<evidence type="ECO:0000256" key="16">
    <source>
        <dbReference type="ARBA" id="ARBA00031399"/>
    </source>
</evidence>
<dbReference type="AlphaFoldDB" id="A0A1I4ILV8"/>
<dbReference type="PANTHER" id="PTHR22888">
    <property type="entry name" value="CYTOCHROME C OXIDASE, SUBUNIT II"/>
    <property type="match status" value="1"/>
</dbReference>
<dbReference type="STRING" id="266892.SAMN04488054_102120"/>
<evidence type="ECO:0000256" key="19">
    <source>
        <dbReference type="SAM" id="Phobius"/>
    </source>
</evidence>
<dbReference type="NCBIfam" id="TIGR02866">
    <property type="entry name" value="CoxB"/>
    <property type="match status" value="1"/>
</dbReference>
<comment type="subcellular location">
    <subcellularLocation>
        <location evidence="2 18">Cell membrane</location>
        <topology evidence="2 18">Multi-pass membrane protein</topology>
    </subcellularLocation>
</comment>
<evidence type="ECO:0000256" key="14">
    <source>
        <dbReference type="ARBA" id="ARBA00023136"/>
    </source>
</evidence>
<dbReference type="PROSITE" id="PS50999">
    <property type="entry name" value="COX2_TM"/>
    <property type="match status" value="1"/>
</dbReference>
<evidence type="ECO:0000256" key="15">
    <source>
        <dbReference type="ARBA" id="ARBA00024688"/>
    </source>
</evidence>
<dbReference type="GO" id="GO:0004129">
    <property type="term" value="F:cytochrome-c oxidase activity"/>
    <property type="evidence" value="ECO:0007669"/>
    <property type="project" value="InterPro"/>
</dbReference>
<dbReference type="InterPro" id="IPR008972">
    <property type="entry name" value="Cupredoxin"/>
</dbReference>
<proteinExistence type="inferred from homology"/>
<keyword evidence="23" id="KW-1185">Reference proteome</keyword>
<comment type="function">
    <text evidence="15">Subunits I and II form the functional core of the enzyme complex. Electrons originating in cytochrome c are transferred via heme a and Cu(A) to the binuclear center formed by heme a3 and Cu(B).</text>
</comment>
<feature type="domain" description="Cytochrome oxidase subunit II transmembrane region profile" evidence="21">
    <location>
        <begin position="16"/>
        <end position="114"/>
    </location>
</feature>
<evidence type="ECO:0000256" key="3">
    <source>
        <dbReference type="ARBA" id="ARBA00007866"/>
    </source>
</evidence>
<evidence type="ECO:0000256" key="13">
    <source>
        <dbReference type="ARBA" id="ARBA00023008"/>
    </source>
</evidence>
<dbReference type="CDD" id="cd04212">
    <property type="entry name" value="CuRO_UO_II"/>
    <property type="match status" value="1"/>
</dbReference>
<comment type="catalytic activity">
    <reaction evidence="1">
        <text>2 a quinol + O2 = 2 a quinone + 2 H2O</text>
        <dbReference type="Rhea" id="RHEA:55376"/>
        <dbReference type="ChEBI" id="CHEBI:15377"/>
        <dbReference type="ChEBI" id="CHEBI:15379"/>
        <dbReference type="ChEBI" id="CHEBI:24646"/>
        <dbReference type="ChEBI" id="CHEBI:132124"/>
    </reaction>
</comment>
<dbReference type="InterPro" id="IPR034227">
    <property type="entry name" value="CuRO_UO_II"/>
</dbReference>
<dbReference type="EMBL" id="FOTY01000002">
    <property type="protein sequence ID" value="SFL55348.1"/>
    <property type="molecule type" value="Genomic_DNA"/>
</dbReference>
<dbReference type="Gene3D" id="1.10.287.90">
    <property type="match status" value="1"/>
</dbReference>
<evidence type="ECO:0000256" key="11">
    <source>
        <dbReference type="ARBA" id="ARBA00022989"/>
    </source>
</evidence>
<dbReference type="GO" id="GO:0005886">
    <property type="term" value="C:plasma membrane"/>
    <property type="evidence" value="ECO:0007669"/>
    <property type="project" value="UniProtKB-SubCell"/>
</dbReference>
<evidence type="ECO:0000256" key="8">
    <source>
        <dbReference type="ARBA" id="ARBA00022723"/>
    </source>
</evidence>
<dbReference type="Proteomes" id="UP000199668">
    <property type="component" value="Unassembled WGS sequence"/>
</dbReference>
<feature type="transmembrane region" description="Helical" evidence="19">
    <location>
        <begin position="86"/>
        <end position="108"/>
    </location>
</feature>
<dbReference type="SUPFAM" id="SSF81464">
    <property type="entry name" value="Cytochrome c oxidase subunit II-like, transmembrane region"/>
    <property type="match status" value="1"/>
</dbReference>
<dbReference type="GO" id="GO:0016682">
    <property type="term" value="F:oxidoreductase activity, acting on diphenols and related substances as donors, oxygen as acceptor"/>
    <property type="evidence" value="ECO:0007669"/>
    <property type="project" value="InterPro"/>
</dbReference>
<comment type="similarity">
    <text evidence="3 18">Belongs to the cytochrome c oxidase subunit 2 family.</text>
</comment>
<dbReference type="Gene3D" id="2.60.40.420">
    <property type="entry name" value="Cupredoxins - blue copper proteins"/>
    <property type="match status" value="1"/>
</dbReference>
<evidence type="ECO:0000259" key="20">
    <source>
        <dbReference type="PROSITE" id="PS50857"/>
    </source>
</evidence>
<keyword evidence="12" id="KW-0560">Oxidoreductase</keyword>
<evidence type="ECO:0000256" key="9">
    <source>
        <dbReference type="ARBA" id="ARBA00022729"/>
    </source>
</evidence>
<evidence type="ECO:0000313" key="23">
    <source>
        <dbReference type="Proteomes" id="UP000199668"/>
    </source>
</evidence>
<dbReference type="InterPro" id="IPR002429">
    <property type="entry name" value="CcO_II-like_C"/>
</dbReference>
<accession>A0A1I4ILV8</accession>
<dbReference type="Pfam" id="PF02790">
    <property type="entry name" value="COX2_TM"/>
    <property type="match status" value="1"/>
</dbReference>
<organism evidence="22 23">
    <name type="scientific">Salibacterium qingdaonense</name>
    <dbReference type="NCBI Taxonomy" id="266892"/>
    <lineage>
        <taxon>Bacteria</taxon>
        <taxon>Bacillati</taxon>
        <taxon>Bacillota</taxon>
        <taxon>Bacilli</taxon>
        <taxon>Bacillales</taxon>
        <taxon>Bacillaceae</taxon>
    </lineage>
</organism>
<dbReference type="PROSITE" id="PS51257">
    <property type="entry name" value="PROKAR_LIPOPROTEIN"/>
    <property type="match status" value="1"/>
</dbReference>